<feature type="transmembrane region" description="Helical" evidence="8">
    <location>
        <begin position="188"/>
        <end position="210"/>
    </location>
</feature>
<reference evidence="10" key="1">
    <citation type="journal article" date="2020" name="Stud. Mycol.">
        <title>101 Dothideomycetes genomes: a test case for predicting lifestyles and emergence of pathogens.</title>
        <authorList>
            <person name="Haridas S."/>
            <person name="Albert R."/>
            <person name="Binder M."/>
            <person name="Bloem J."/>
            <person name="Labutti K."/>
            <person name="Salamov A."/>
            <person name="Andreopoulos B."/>
            <person name="Baker S."/>
            <person name="Barry K."/>
            <person name="Bills G."/>
            <person name="Bluhm B."/>
            <person name="Cannon C."/>
            <person name="Castanera R."/>
            <person name="Culley D."/>
            <person name="Daum C."/>
            <person name="Ezra D."/>
            <person name="Gonzalez J."/>
            <person name="Henrissat B."/>
            <person name="Kuo A."/>
            <person name="Liang C."/>
            <person name="Lipzen A."/>
            <person name="Lutzoni F."/>
            <person name="Magnuson J."/>
            <person name="Mondo S."/>
            <person name="Nolan M."/>
            <person name="Ohm R."/>
            <person name="Pangilinan J."/>
            <person name="Park H.-J."/>
            <person name="Ramirez L."/>
            <person name="Alfaro M."/>
            <person name="Sun H."/>
            <person name="Tritt A."/>
            <person name="Yoshinaga Y."/>
            <person name="Zwiers L.-H."/>
            <person name="Turgeon B."/>
            <person name="Goodwin S."/>
            <person name="Spatafora J."/>
            <person name="Crous P."/>
            <person name="Grigoriev I."/>
        </authorList>
    </citation>
    <scope>NUCLEOTIDE SEQUENCE</scope>
    <source>
        <strain evidence="10">CBS 122368</strain>
    </source>
</reference>
<evidence type="ECO:0000313" key="10">
    <source>
        <dbReference type="EMBL" id="KAF2251359.1"/>
    </source>
</evidence>
<feature type="transmembrane region" description="Helical" evidence="8">
    <location>
        <begin position="564"/>
        <end position="587"/>
    </location>
</feature>
<evidence type="ECO:0000259" key="9">
    <source>
        <dbReference type="PROSITE" id="PS50850"/>
    </source>
</evidence>
<dbReference type="InterPro" id="IPR005829">
    <property type="entry name" value="Sugar_transporter_CS"/>
</dbReference>
<dbReference type="Gene3D" id="1.20.1250.20">
    <property type="entry name" value="MFS general substrate transporter like domains"/>
    <property type="match status" value="2"/>
</dbReference>
<sequence>MMDEGMASSNGPDNRNENNQNSYQSPTLRPVTLGDRRLVANPSESAGPRQTIDNPLLTFDDTVVRSDTGKTELEQYVLSFSREADIDDRYELLLCGARLARDKQEALARYDSELTAPERVLLEEESDKKTGFWKQSKFFRATIITASLAGMIQGWTQSANNGTINGMPQEFGLCITSGDDCIGRTADLWTFGMLNAIPLLSAAVFGTTLADPLQEKYLGRRGSVMVSCCITIASTIGASATHSVAQLAACRAINGIALGAKASIVPIYSAEISPEHIRGEILANWQLADALGIFFAFMVNLVIVSYVDDSFKSWRILTNTVLIPTIPLLTMIYLMPESPRYLMKHGRYRKALESFTMIQTTPLLASRDFMYAHAQLDFESRLLSGKANERGNLAERIAASNGDIPVTIASRLGGTTREHDEMLQISISPAQPVMSGAPGNASNGTNVARTGIGQQRPTTRTHPSRGRDIELSSISRCGSDTSSLDIELAALRVRRKENPYFYHIGVTGYFKRLRELWSNKRCRRALLSASIAMITQQMTGVNTIAFLGTAVWENSLASPASPKVTAIIGLFFGLANYIGGLPAYWLSDRVGRSILLLLGLPNMAWSMLLFALFFLMPESSAARVPLVSVMAIVFTLFYAPTAGTSPFSISAEVFPLVSREVGMAVSVGINLGGAGILVLVFPMLMHRIGTTGALSIFAFLNLVAFVLVFVAVPETRRRTLEELQFTHDLKTRWHVEYRVRYILQDHLKKNWWRYITRKPVRPPIPFYRWARITHGNGGDES</sequence>
<feature type="region of interest" description="Disordered" evidence="7">
    <location>
        <begin position="1"/>
        <end position="32"/>
    </location>
</feature>
<dbReference type="PRINTS" id="PR00171">
    <property type="entry name" value="SUGRTRNSPORT"/>
</dbReference>
<keyword evidence="5 8" id="KW-1133">Transmembrane helix</keyword>
<gene>
    <name evidence="10" type="ORF">BU26DRAFT_603794</name>
</gene>
<dbReference type="Proteomes" id="UP000800094">
    <property type="component" value="Unassembled WGS sequence"/>
</dbReference>
<keyword evidence="11" id="KW-1185">Reference proteome</keyword>
<evidence type="ECO:0000313" key="11">
    <source>
        <dbReference type="Proteomes" id="UP000800094"/>
    </source>
</evidence>
<evidence type="ECO:0000256" key="8">
    <source>
        <dbReference type="SAM" id="Phobius"/>
    </source>
</evidence>
<dbReference type="RefSeq" id="XP_033686363.1">
    <property type="nucleotide sequence ID" value="XM_033835462.1"/>
</dbReference>
<feature type="transmembrane region" description="Helical" evidence="8">
    <location>
        <begin position="287"/>
        <end position="307"/>
    </location>
</feature>
<keyword evidence="6 8" id="KW-0472">Membrane</keyword>
<feature type="transmembrane region" description="Helical" evidence="8">
    <location>
        <begin position="661"/>
        <end position="685"/>
    </location>
</feature>
<feature type="region of interest" description="Disordered" evidence="7">
    <location>
        <begin position="445"/>
        <end position="468"/>
    </location>
</feature>
<accession>A0A6A6IM96</accession>
<dbReference type="GO" id="GO:0016020">
    <property type="term" value="C:membrane"/>
    <property type="evidence" value="ECO:0007669"/>
    <property type="project" value="UniProtKB-SubCell"/>
</dbReference>
<dbReference type="InterPro" id="IPR020846">
    <property type="entry name" value="MFS_dom"/>
</dbReference>
<organism evidence="10 11">
    <name type="scientific">Trematosphaeria pertusa</name>
    <dbReference type="NCBI Taxonomy" id="390896"/>
    <lineage>
        <taxon>Eukaryota</taxon>
        <taxon>Fungi</taxon>
        <taxon>Dikarya</taxon>
        <taxon>Ascomycota</taxon>
        <taxon>Pezizomycotina</taxon>
        <taxon>Dothideomycetes</taxon>
        <taxon>Pleosporomycetidae</taxon>
        <taxon>Pleosporales</taxon>
        <taxon>Massarineae</taxon>
        <taxon>Trematosphaeriaceae</taxon>
        <taxon>Trematosphaeria</taxon>
    </lineage>
</organism>
<feature type="transmembrane region" description="Helical" evidence="8">
    <location>
        <begin position="691"/>
        <end position="712"/>
    </location>
</feature>
<evidence type="ECO:0000256" key="7">
    <source>
        <dbReference type="SAM" id="MobiDB-lite"/>
    </source>
</evidence>
<dbReference type="EMBL" id="ML987193">
    <property type="protein sequence ID" value="KAF2251359.1"/>
    <property type="molecule type" value="Genomic_DNA"/>
</dbReference>
<keyword evidence="4 8" id="KW-0812">Transmembrane</keyword>
<dbReference type="InterPro" id="IPR005828">
    <property type="entry name" value="MFS_sugar_transport-like"/>
</dbReference>
<evidence type="ECO:0000256" key="5">
    <source>
        <dbReference type="ARBA" id="ARBA00022989"/>
    </source>
</evidence>
<comment type="similarity">
    <text evidence="2">Belongs to the major facilitator superfamily. Sugar transporter (TC 2.A.1.1) family.</text>
</comment>
<dbReference type="SUPFAM" id="SSF103473">
    <property type="entry name" value="MFS general substrate transporter"/>
    <property type="match status" value="1"/>
</dbReference>
<dbReference type="GO" id="GO:0015798">
    <property type="term" value="P:myo-inositol transport"/>
    <property type="evidence" value="ECO:0007669"/>
    <property type="project" value="UniProtKB-ARBA"/>
</dbReference>
<feature type="transmembrane region" description="Helical" evidence="8">
    <location>
        <begin position="594"/>
        <end position="616"/>
    </location>
</feature>
<feature type="compositionally biased region" description="Polar residues" evidence="7">
    <location>
        <begin position="7"/>
        <end position="27"/>
    </location>
</feature>
<evidence type="ECO:0000256" key="6">
    <source>
        <dbReference type="ARBA" id="ARBA00023136"/>
    </source>
</evidence>
<dbReference type="InterPro" id="IPR050814">
    <property type="entry name" value="Myo-inositol_Transporter"/>
</dbReference>
<dbReference type="PROSITE" id="PS00217">
    <property type="entry name" value="SUGAR_TRANSPORT_2"/>
    <property type="match status" value="1"/>
</dbReference>
<keyword evidence="3" id="KW-0813">Transport</keyword>
<feature type="transmembrane region" description="Helical" evidence="8">
    <location>
        <begin position="313"/>
        <end position="334"/>
    </location>
</feature>
<evidence type="ECO:0000256" key="4">
    <source>
        <dbReference type="ARBA" id="ARBA00022692"/>
    </source>
</evidence>
<feature type="compositionally biased region" description="Polar residues" evidence="7">
    <location>
        <begin position="445"/>
        <end position="461"/>
    </location>
</feature>
<evidence type="ECO:0000256" key="1">
    <source>
        <dbReference type="ARBA" id="ARBA00004141"/>
    </source>
</evidence>
<dbReference type="InterPro" id="IPR036259">
    <property type="entry name" value="MFS_trans_sf"/>
</dbReference>
<evidence type="ECO:0000256" key="3">
    <source>
        <dbReference type="ARBA" id="ARBA00022448"/>
    </source>
</evidence>
<comment type="subcellular location">
    <subcellularLocation>
        <location evidence="1">Membrane</location>
        <topology evidence="1">Multi-pass membrane protein</topology>
    </subcellularLocation>
</comment>
<dbReference type="GO" id="GO:0022857">
    <property type="term" value="F:transmembrane transporter activity"/>
    <property type="evidence" value="ECO:0007669"/>
    <property type="project" value="InterPro"/>
</dbReference>
<dbReference type="GO" id="GO:0015791">
    <property type="term" value="P:polyol transmembrane transport"/>
    <property type="evidence" value="ECO:0007669"/>
    <property type="project" value="UniProtKB-ARBA"/>
</dbReference>
<dbReference type="AlphaFoldDB" id="A0A6A6IM96"/>
<dbReference type="OrthoDB" id="6339427at2759"/>
<feature type="transmembrane region" description="Helical" evidence="8">
    <location>
        <begin position="622"/>
        <end position="640"/>
    </location>
</feature>
<dbReference type="PROSITE" id="PS50850">
    <property type="entry name" value="MFS"/>
    <property type="match status" value="1"/>
</dbReference>
<feature type="domain" description="Major facilitator superfamily (MFS) profile" evidence="9">
    <location>
        <begin position="142"/>
        <end position="716"/>
    </location>
</feature>
<dbReference type="PANTHER" id="PTHR48020">
    <property type="entry name" value="PROTON MYO-INOSITOL COTRANSPORTER"/>
    <property type="match status" value="1"/>
</dbReference>
<name>A0A6A6IM96_9PLEO</name>
<protein>
    <submittedName>
        <fullName evidence="10">MFS general substrate transporter</fullName>
    </submittedName>
</protein>
<dbReference type="InterPro" id="IPR003663">
    <property type="entry name" value="Sugar/inositol_transpt"/>
</dbReference>
<evidence type="ECO:0000256" key="2">
    <source>
        <dbReference type="ARBA" id="ARBA00010992"/>
    </source>
</evidence>
<dbReference type="GeneID" id="54588792"/>
<dbReference type="Pfam" id="PF00083">
    <property type="entry name" value="Sugar_tr"/>
    <property type="match status" value="2"/>
</dbReference>
<dbReference type="PANTHER" id="PTHR48020:SF40">
    <property type="entry name" value="MAJOR FACILITATOR SUPERFAMILY (MFS) PROFILE DOMAIN-CONTAINING PROTEIN"/>
    <property type="match status" value="1"/>
</dbReference>
<proteinExistence type="inferred from homology"/>
<feature type="transmembrane region" description="Helical" evidence="8">
    <location>
        <begin position="138"/>
        <end position="156"/>
    </location>
</feature>